<evidence type="ECO:0000256" key="1">
    <source>
        <dbReference type="SAM" id="MobiDB-lite"/>
    </source>
</evidence>
<feature type="region of interest" description="Disordered" evidence="1">
    <location>
        <begin position="199"/>
        <end position="224"/>
    </location>
</feature>
<dbReference type="Proteomes" id="UP001305779">
    <property type="component" value="Unassembled WGS sequence"/>
</dbReference>
<accession>A0ABR0EYP9</accession>
<sequence length="224" mass="26211">MERYMTLPNDDIKFICKDNKYRVERDRLPDHENLIECFLEHHQTNYHGFIEMDENAFGAVDCFIQYLKSGDYDTTAIGDHHICEGGVDMTVPVFEMAIYYDLTDLQNKAVKNFHRFLQRSGWDMEEIQPSIEFVCNYQDHADPDDLRPLRCALLDALLPKAKEFADHQTGWDERDKGKYFDFLQDLVWLLSRKADGEEVTGWSGEPEEETVGEKKCGKCLQRHS</sequence>
<keyword evidence="3" id="KW-1185">Reference proteome</keyword>
<comment type="caution">
    <text evidence="2">The sequence shown here is derived from an EMBL/GenBank/DDBJ whole genome shotgun (WGS) entry which is preliminary data.</text>
</comment>
<protein>
    <submittedName>
        <fullName evidence="2">Uncharacterized protein</fullName>
    </submittedName>
</protein>
<name>A0ABR0EYP9_ZASCE</name>
<proteinExistence type="predicted"/>
<reference evidence="2 3" key="1">
    <citation type="journal article" date="2023" name="G3 (Bethesda)">
        <title>A chromosome-level genome assembly of Zasmidium syzygii isolated from banana leaves.</title>
        <authorList>
            <person name="van Westerhoven A.C."/>
            <person name="Mehrabi R."/>
            <person name="Talebi R."/>
            <person name="Steentjes M.B.F."/>
            <person name="Corcolon B."/>
            <person name="Chong P.A."/>
            <person name="Kema G.H.J."/>
            <person name="Seidl M.F."/>
        </authorList>
    </citation>
    <scope>NUCLEOTIDE SEQUENCE [LARGE SCALE GENOMIC DNA]</scope>
    <source>
        <strain evidence="2 3">P124</strain>
    </source>
</reference>
<evidence type="ECO:0000313" key="3">
    <source>
        <dbReference type="Proteomes" id="UP001305779"/>
    </source>
</evidence>
<evidence type="ECO:0000313" key="2">
    <source>
        <dbReference type="EMBL" id="KAK4506203.1"/>
    </source>
</evidence>
<organism evidence="2 3">
    <name type="scientific">Zasmidium cellare</name>
    <name type="common">Wine cellar mold</name>
    <name type="synonym">Racodium cellare</name>
    <dbReference type="NCBI Taxonomy" id="395010"/>
    <lineage>
        <taxon>Eukaryota</taxon>
        <taxon>Fungi</taxon>
        <taxon>Dikarya</taxon>
        <taxon>Ascomycota</taxon>
        <taxon>Pezizomycotina</taxon>
        <taxon>Dothideomycetes</taxon>
        <taxon>Dothideomycetidae</taxon>
        <taxon>Mycosphaerellales</taxon>
        <taxon>Mycosphaerellaceae</taxon>
        <taxon>Zasmidium</taxon>
    </lineage>
</organism>
<dbReference type="EMBL" id="JAXOVC010000002">
    <property type="protein sequence ID" value="KAK4506203.1"/>
    <property type="molecule type" value="Genomic_DNA"/>
</dbReference>
<gene>
    <name evidence="2" type="ORF">PRZ48_004168</name>
</gene>